<evidence type="ECO:0000256" key="1">
    <source>
        <dbReference type="ARBA" id="ARBA00023125"/>
    </source>
</evidence>
<feature type="domain" description="HTH tetR-type" evidence="4">
    <location>
        <begin position="27"/>
        <end position="87"/>
    </location>
</feature>
<feature type="compositionally biased region" description="Polar residues" evidence="3">
    <location>
        <begin position="1"/>
        <end position="11"/>
    </location>
</feature>
<dbReference type="Pfam" id="PF00440">
    <property type="entry name" value="TetR_N"/>
    <property type="match status" value="1"/>
</dbReference>
<dbReference type="AlphaFoldDB" id="A0A839F615"/>
<evidence type="ECO:0000256" key="2">
    <source>
        <dbReference type="PROSITE-ProRule" id="PRU00335"/>
    </source>
</evidence>
<dbReference type="Proteomes" id="UP000550401">
    <property type="component" value="Unassembled WGS sequence"/>
</dbReference>
<dbReference type="InterPro" id="IPR009057">
    <property type="entry name" value="Homeodomain-like_sf"/>
</dbReference>
<dbReference type="PANTHER" id="PTHR43479">
    <property type="entry name" value="ACREF/ENVCD OPERON REPRESSOR-RELATED"/>
    <property type="match status" value="1"/>
</dbReference>
<feature type="DNA-binding region" description="H-T-H motif" evidence="2">
    <location>
        <begin position="50"/>
        <end position="69"/>
    </location>
</feature>
<evidence type="ECO:0000256" key="3">
    <source>
        <dbReference type="SAM" id="MobiDB-lite"/>
    </source>
</evidence>
<sequence>MSARSSGNGSVAMTGERGAAREDARRRRTRKALQQAFIALFFERGFDEIGVADVAARAGVGRSTLYEHYRGKDELLLDTVRYPFDRLAVVVEADPAAADVVAALRHFWDNRANARALRRDSSRRALARVYARLVAARLAKRADAGAATARTAALIAQAQLGVLLGWLAGDIDATPEQLAGALVRMVRGLSG</sequence>
<evidence type="ECO:0000259" key="4">
    <source>
        <dbReference type="PROSITE" id="PS50977"/>
    </source>
</evidence>
<feature type="region of interest" description="Disordered" evidence="3">
    <location>
        <begin position="1"/>
        <end position="25"/>
    </location>
</feature>
<accession>A0A839F615</accession>
<protein>
    <submittedName>
        <fullName evidence="5">AcrR family transcriptional regulator</fullName>
    </submittedName>
</protein>
<evidence type="ECO:0000313" key="6">
    <source>
        <dbReference type="Proteomes" id="UP000550401"/>
    </source>
</evidence>
<dbReference type="Gene3D" id="1.10.357.10">
    <property type="entry name" value="Tetracycline Repressor, domain 2"/>
    <property type="match status" value="1"/>
</dbReference>
<proteinExistence type="predicted"/>
<dbReference type="RefSeq" id="WP_182532031.1">
    <property type="nucleotide sequence ID" value="NZ_JACGXL010000005.1"/>
</dbReference>
<dbReference type="GO" id="GO:0003677">
    <property type="term" value="F:DNA binding"/>
    <property type="evidence" value="ECO:0007669"/>
    <property type="project" value="UniProtKB-UniRule"/>
</dbReference>
<keyword evidence="6" id="KW-1185">Reference proteome</keyword>
<organism evidence="5 6">
    <name type="scientific">Dokdonella fugitiva</name>
    <dbReference type="NCBI Taxonomy" id="328517"/>
    <lineage>
        <taxon>Bacteria</taxon>
        <taxon>Pseudomonadati</taxon>
        <taxon>Pseudomonadota</taxon>
        <taxon>Gammaproteobacteria</taxon>
        <taxon>Lysobacterales</taxon>
        <taxon>Rhodanobacteraceae</taxon>
        <taxon>Dokdonella</taxon>
    </lineage>
</organism>
<dbReference type="InterPro" id="IPR050624">
    <property type="entry name" value="HTH-type_Tx_Regulator"/>
</dbReference>
<evidence type="ECO:0000313" key="5">
    <source>
        <dbReference type="EMBL" id="MBA8888988.1"/>
    </source>
</evidence>
<keyword evidence="1 2" id="KW-0238">DNA-binding</keyword>
<dbReference type="PANTHER" id="PTHR43479:SF11">
    <property type="entry name" value="ACREF_ENVCD OPERON REPRESSOR-RELATED"/>
    <property type="match status" value="1"/>
</dbReference>
<dbReference type="SUPFAM" id="SSF46689">
    <property type="entry name" value="Homeodomain-like"/>
    <property type="match status" value="1"/>
</dbReference>
<gene>
    <name evidence="5" type="ORF">FHW12_003224</name>
</gene>
<dbReference type="EMBL" id="JACGXL010000005">
    <property type="protein sequence ID" value="MBA8888988.1"/>
    <property type="molecule type" value="Genomic_DNA"/>
</dbReference>
<dbReference type="InterPro" id="IPR001647">
    <property type="entry name" value="HTH_TetR"/>
</dbReference>
<dbReference type="PROSITE" id="PS50977">
    <property type="entry name" value="HTH_TETR_2"/>
    <property type="match status" value="1"/>
</dbReference>
<reference evidence="5 6" key="1">
    <citation type="submission" date="2020-07" db="EMBL/GenBank/DDBJ databases">
        <title>Genomic Encyclopedia of Type Strains, Phase IV (KMG-V): Genome sequencing to study the core and pangenomes of soil and plant-associated prokaryotes.</title>
        <authorList>
            <person name="Whitman W."/>
        </authorList>
    </citation>
    <scope>NUCLEOTIDE SEQUENCE [LARGE SCALE GENOMIC DNA]</scope>
    <source>
        <strain evidence="5 6">RH2WT43</strain>
    </source>
</reference>
<name>A0A839F615_9GAMM</name>
<comment type="caution">
    <text evidence="5">The sequence shown here is derived from an EMBL/GenBank/DDBJ whole genome shotgun (WGS) entry which is preliminary data.</text>
</comment>
<dbReference type="PRINTS" id="PR00455">
    <property type="entry name" value="HTHTETR"/>
</dbReference>